<sequence length="679" mass="74274">MILRKWEVRPLDKERAAAFAQTYGVPFFLAMLMNIRGLDDAAHLREFLGEGEPLSDPFLLKDMDKAAARITRAVDNMEKIAVYGDYDADGVTSTAMLYSYLETRGADVIFYIPQREGEGYGMNMGAVKYLKEQGVSLIVTVDNGISSVQEVARANELGIDVVVTDHHRPQAILPDAVAVVDAYRPDDTSPYKHFSGVGIAFKLLMALEDGAGDVEDLLEAYSDLAAIGTIGDIVPLTGENRTLIRAGLERLSQSDRPGVQALLENAGIAGKALTSTNVAFTLVPRINATGRMGAPERAVRLLISGYEEEAEVLSEEICADNEERRRVEAEIAEAAFADIEAKGYMKDRVVVVDGENWHHGVIGIVASRVTERCGKPCMIISRGETEAKGSGRSIEGFSLFEAICACGDLLIKFGGHPMAAGITLKPENIEAFRKRINRYAAEHFPQMPTQTVTLDCKLNPAALSVSMAQSLTQLEPFGNGNPQPVFGLFNMELSNVTPVGGGGHLRLTLEKNGAVITAMRFNTKPEELPYHIGDKIDLAVQLEAREFRGQPSLTVIVRDMKFAAFNTEKNIASLASFEKWQRGEVLSAEDKNRLYPDRACLAAIYRALRTVNGKETDQVRFVSQFGKDMTLGLFKTALLVFEERGLVHSEIADDTFTATLIETSGKTDITRSPVLLALQ</sequence>
<dbReference type="Gene3D" id="3.90.1640.30">
    <property type="match status" value="1"/>
</dbReference>
<protein>
    <recommendedName>
        <fullName evidence="2">Single-stranded-DNA-specific exonuclease RecJ</fullName>
    </recommendedName>
</protein>
<dbReference type="InterPro" id="IPR001667">
    <property type="entry name" value="DDH_dom"/>
</dbReference>
<dbReference type="EMBL" id="JAJEQC010000004">
    <property type="protein sequence ID" value="MCC2136512.1"/>
    <property type="molecule type" value="Genomic_DNA"/>
</dbReference>
<comment type="caution">
    <text evidence="9">The sequence shown here is derived from an EMBL/GenBank/DDBJ whole genome shotgun (WGS) entry which is preliminary data.</text>
</comment>
<dbReference type="InterPro" id="IPR041122">
    <property type="entry name" value="RecJ_OB"/>
</dbReference>
<evidence type="ECO:0000259" key="6">
    <source>
        <dbReference type="Pfam" id="PF01368"/>
    </source>
</evidence>
<evidence type="ECO:0000313" key="10">
    <source>
        <dbReference type="Proteomes" id="UP001199424"/>
    </source>
</evidence>
<dbReference type="Gene3D" id="3.10.310.30">
    <property type="match status" value="1"/>
</dbReference>
<keyword evidence="3" id="KW-0540">Nuclease</keyword>
<dbReference type="InterPro" id="IPR038763">
    <property type="entry name" value="DHH_sf"/>
</dbReference>
<dbReference type="InterPro" id="IPR004610">
    <property type="entry name" value="RecJ"/>
</dbReference>
<dbReference type="InterPro" id="IPR003156">
    <property type="entry name" value="DHHA1_dom"/>
</dbReference>
<evidence type="ECO:0000256" key="3">
    <source>
        <dbReference type="ARBA" id="ARBA00022722"/>
    </source>
</evidence>
<accession>A0AAE3AJ82</accession>
<evidence type="ECO:0000256" key="2">
    <source>
        <dbReference type="ARBA" id="ARBA00019841"/>
    </source>
</evidence>
<gene>
    <name evidence="9" type="primary">recJ</name>
    <name evidence="9" type="ORF">LKD31_05730</name>
</gene>
<organism evidence="9 10">
    <name type="scientific">Hominenteromicrobium mulieris</name>
    <dbReference type="NCBI Taxonomy" id="2885357"/>
    <lineage>
        <taxon>Bacteria</taxon>
        <taxon>Bacillati</taxon>
        <taxon>Bacillota</taxon>
        <taxon>Clostridia</taxon>
        <taxon>Eubacteriales</taxon>
        <taxon>Oscillospiraceae</taxon>
        <taxon>Hominenteromicrobium</taxon>
    </lineage>
</organism>
<evidence type="ECO:0000259" key="7">
    <source>
        <dbReference type="Pfam" id="PF02272"/>
    </source>
</evidence>
<dbReference type="GO" id="GO:0006310">
    <property type="term" value="P:DNA recombination"/>
    <property type="evidence" value="ECO:0007669"/>
    <property type="project" value="InterPro"/>
</dbReference>
<keyword evidence="4" id="KW-0378">Hydrolase</keyword>
<evidence type="ECO:0000259" key="8">
    <source>
        <dbReference type="Pfam" id="PF17768"/>
    </source>
</evidence>
<dbReference type="Pfam" id="PF01368">
    <property type="entry name" value="DHH"/>
    <property type="match status" value="1"/>
</dbReference>
<dbReference type="GO" id="GO:0008409">
    <property type="term" value="F:5'-3' exonuclease activity"/>
    <property type="evidence" value="ECO:0007669"/>
    <property type="project" value="InterPro"/>
</dbReference>
<keyword evidence="5 9" id="KW-0269">Exonuclease</keyword>
<dbReference type="GO" id="GO:0003676">
    <property type="term" value="F:nucleic acid binding"/>
    <property type="evidence" value="ECO:0007669"/>
    <property type="project" value="InterPro"/>
</dbReference>
<proteinExistence type="inferred from homology"/>
<evidence type="ECO:0000313" key="9">
    <source>
        <dbReference type="EMBL" id="MCC2136512.1"/>
    </source>
</evidence>
<dbReference type="PANTHER" id="PTHR30255:SF2">
    <property type="entry name" value="SINGLE-STRANDED-DNA-SPECIFIC EXONUCLEASE RECJ"/>
    <property type="match status" value="1"/>
</dbReference>
<dbReference type="PANTHER" id="PTHR30255">
    <property type="entry name" value="SINGLE-STRANDED-DNA-SPECIFIC EXONUCLEASE RECJ"/>
    <property type="match status" value="1"/>
</dbReference>
<dbReference type="RefSeq" id="WP_308448982.1">
    <property type="nucleotide sequence ID" value="NZ_JAJEQC010000004.1"/>
</dbReference>
<evidence type="ECO:0000256" key="5">
    <source>
        <dbReference type="ARBA" id="ARBA00022839"/>
    </source>
</evidence>
<keyword evidence="10" id="KW-1185">Reference proteome</keyword>
<dbReference type="AlphaFoldDB" id="A0AAE3AJ82"/>
<dbReference type="GO" id="GO:0006281">
    <property type="term" value="P:DNA repair"/>
    <property type="evidence" value="ECO:0007669"/>
    <property type="project" value="InterPro"/>
</dbReference>
<reference evidence="9" key="1">
    <citation type="submission" date="2021-10" db="EMBL/GenBank/DDBJ databases">
        <title>Anaerobic single-cell dispensing facilitates the cultivation of human gut bacteria.</title>
        <authorList>
            <person name="Afrizal A."/>
        </authorList>
    </citation>
    <scope>NUCLEOTIDE SEQUENCE</scope>
    <source>
        <strain evidence="9">CLA-AA-H250</strain>
    </source>
</reference>
<dbReference type="Pfam" id="PF17768">
    <property type="entry name" value="RecJ_OB"/>
    <property type="match status" value="1"/>
</dbReference>
<dbReference type="InterPro" id="IPR051673">
    <property type="entry name" value="SSDNA_exonuclease_RecJ"/>
</dbReference>
<dbReference type="SUPFAM" id="SSF64182">
    <property type="entry name" value="DHH phosphoesterases"/>
    <property type="match status" value="1"/>
</dbReference>
<dbReference type="NCBIfam" id="TIGR00644">
    <property type="entry name" value="recJ"/>
    <property type="match status" value="1"/>
</dbReference>
<evidence type="ECO:0000256" key="1">
    <source>
        <dbReference type="ARBA" id="ARBA00005915"/>
    </source>
</evidence>
<evidence type="ECO:0000256" key="4">
    <source>
        <dbReference type="ARBA" id="ARBA00022801"/>
    </source>
</evidence>
<comment type="similarity">
    <text evidence="1">Belongs to the RecJ family.</text>
</comment>
<dbReference type="Proteomes" id="UP001199424">
    <property type="component" value="Unassembled WGS sequence"/>
</dbReference>
<name>A0AAE3AJ82_9FIRM</name>
<feature type="domain" description="DDH" evidence="6">
    <location>
        <begin position="79"/>
        <end position="229"/>
    </location>
</feature>
<feature type="domain" description="DHHA1" evidence="7">
    <location>
        <begin position="348"/>
        <end position="441"/>
    </location>
</feature>
<dbReference type="Pfam" id="PF02272">
    <property type="entry name" value="DHHA1"/>
    <property type="match status" value="1"/>
</dbReference>
<feature type="domain" description="RecJ OB" evidence="8">
    <location>
        <begin position="454"/>
        <end position="559"/>
    </location>
</feature>